<proteinExistence type="predicted"/>
<organism evidence="2 3">
    <name type="scientific">Mesorhizobium tianshanense</name>
    <dbReference type="NCBI Taxonomy" id="39844"/>
    <lineage>
        <taxon>Bacteria</taxon>
        <taxon>Pseudomonadati</taxon>
        <taxon>Pseudomonadota</taxon>
        <taxon>Alphaproteobacteria</taxon>
        <taxon>Hyphomicrobiales</taxon>
        <taxon>Phyllobacteriaceae</taxon>
        <taxon>Mesorhizobium</taxon>
    </lineage>
</organism>
<gene>
    <name evidence="2" type="ORF">IQ26_00597</name>
</gene>
<name>A0A562PCS9_9HYPH</name>
<evidence type="ECO:0000259" key="1">
    <source>
        <dbReference type="Pfam" id="PF19116"/>
    </source>
</evidence>
<feature type="domain" description="DUF5801" evidence="1">
    <location>
        <begin position="636"/>
        <end position="803"/>
    </location>
</feature>
<dbReference type="Proteomes" id="UP000317122">
    <property type="component" value="Unassembled WGS sequence"/>
</dbReference>
<reference evidence="2 3" key="1">
    <citation type="journal article" date="2015" name="Stand. Genomic Sci.">
        <title>Genomic Encyclopedia of Bacterial and Archaeal Type Strains, Phase III: the genomes of soil and plant-associated and newly described type strains.</title>
        <authorList>
            <person name="Whitman W.B."/>
            <person name="Woyke T."/>
            <person name="Klenk H.P."/>
            <person name="Zhou Y."/>
            <person name="Lilburn T.G."/>
            <person name="Beck B.J."/>
            <person name="De Vos P."/>
            <person name="Vandamme P."/>
            <person name="Eisen J.A."/>
            <person name="Garrity G."/>
            <person name="Hugenholtz P."/>
            <person name="Kyrpides N.C."/>
        </authorList>
    </citation>
    <scope>NUCLEOTIDE SEQUENCE [LARGE SCALE GENOMIC DNA]</scope>
    <source>
        <strain evidence="2 3">CGMCC 1.2546</strain>
    </source>
</reference>
<evidence type="ECO:0000313" key="3">
    <source>
        <dbReference type="Proteomes" id="UP000317122"/>
    </source>
</evidence>
<keyword evidence="3" id="KW-1185">Reference proteome</keyword>
<dbReference type="OrthoDB" id="6724689at2"/>
<dbReference type="InterPro" id="IPR043824">
    <property type="entry name" value="DUF5801"/>
</dbReference>
<dbReference type="RefSeq" id="WP_145713076.1">
    <property type="nucleotide sequence ID" value="NZ_BSPF01000125.1"/>
</dbReference>
<comment type="caution">
    <text evidence="2">The sequence shown here is derived from an EMBL/GenBank/DDBJ whole genome shotgun (WGS) entry which is preliminary data.</text>
</comment>
<feature type="domain" description="DUF5801" evidence="1">
    <location>
        <begin position="450"/>
        <end position="615"/>
    </location>
</feature>
<accession>A0A562PCS9</accession>
<sequence length="1201" mass="121070">MAITFILNDEAVNDQTTGLQTGDNIDDAFTDTDVAYSSLPASFRTYLETTLGLSSAFPTSIGVATKTNSVTVNATAGSQLVGTTFTDGSGGTLDGDDSGLNTVDGKDILLFAGTNDTVIGRYDSDGNGSADAIAFVIFKQDVINAGATSDQVTFNIVTYVPIFHGDGTNPDDAVDLGNTLKLAASEELDFSFAGAPSGSNLFMTFGDPNSTQIVVIGKDPLNQSEGGNITTKDVLNISQAGSTTSFGVNGNQINPDEGAFITYVTGANTNFLVPNLDQNEADVEANIDFTNVVNATAASFTVNQTNPGVGPVTVKISAFTTAAEPGVDFVDGLTNDTHVAITSFSITDFAVKAGNKQFTPEASIDADGNLIITGLSTGDKVQWTTSGTHDRVLIENISNADSVAGNDNNTFDIGGFGIVTSSGASTFVGQQIVIEDDGPTAAIVQGAATVAHDETAGNQADADDTTAAGVISLFAGVSNVSTDLSPTGYAQDASPVVSSTGSSTGTDGGTIAFSLDVSAAGVDSGLDTTGGTSIFLFKEGDLVVGRIGSAAGAAAFAVAINGTSGVVSVAQYASLKHPGTTNPDDSVSITDSALLAKVTVIDGDGDTATASTGIGDAVQFQDDGPTAAIVQGAATVAHDETAGVDADADDTTAAAVVALFAGVANKSADLSPTGYAQDASPVVSSTGSSFGADQEGGTTAFSLAVSAAGVDSGLDTTAGTSIFLFKEGNLVVGRIGSAAGAAAFAVAIDSATGVVSMAQYASLKHPDATNPDDSVSITDGALLAVATVTDGDGDTATASTGIGDAVQFQDDGPAIGPVADGLVDFAAGSTVTKTLSGVVGADDPATYSITSSPATLTILDGTSSQVTLLRDLTNSNTVATYYKDVDGSGTHTAGDIDFFKLTLSGGNYTFDVLQNPPPAEVNFGFAGAPSGSNLFMTFGDPNSAQIVVIGEDPLNQSEGGNITTKDVLNISQAGSTTSFGVNGNQINPDEGAFITYVTGANTNFLVPNLDQNEADVEANIDFQNVFNTTTASFTVNQTNPGVGPVTVKISAFSTAAEPGVNFVDGLTNDQHVAITSFSITDFVVTAGNKQFTPEASIDADGNLIITGLSTGDKVQWTTSGTHDRVLIENISNADSVAGNDNNTFDIGGFGLVQTQPAPDEKLDFTVQIADADGDTASDSFSIGIDGTGIFDDGLVDGVVIA</sequence>
<dbReference type="AlphaFoldDB" id="A0A562PCS9"/>
<dbReference type="EMBL" id="VLKT01000003">
    <property type="protein sequence ID" value="TWI42224.1"/>
    <property type="molecule type" value="Genomic_DNA"/>
</dbReference>
<protein>
    <recommendedName>
        <fullName evidence="1">DUF5801 domain-containing protein</fullName>
    </recommendedName>
</protein>
<evidence type="ECO:0000313" key="2">
    <source>
        <dbReference type="EMBL" id="TWI42224.1"/>
    </source>
</evidence>
<dbReference type="Pfam" id="PF19116">
    <property type="entry name" value="DUF5801"/>
    <property type="match status" value="2"/>
</dbReference>